<evidence type="ECO:0000313" key="3">
    <source>
        <dbReference type="EMBL" id="EEP27507.1"/>
    </source>
</evidence>
<keyword evidence="1" id="KW-0732">Signal</keyword>
<evidence type="ECO:0000313" key="4">
    <source>
        <dbReference type="Proteomes" id="UP000003494"/>
    </source>
</evidence>
<dbReference type="GO" id="GO:0005886">
    <property type="term" value="C:plasma membrane"/>
    <property type="evidence" value="ECO:0007669"/>
    <property type="project" value="InterPro"/>
</dbReference>
<reference evidence="3" key="1">
    <citation type="submission" date="2009-04" db="EMBL/GenBank/DDBJ databases">
        <authorList>
            <person name="Weinstock G."/>
            <person name="Sodergren E."/>
            <person name="Clifton S."/>
            <person name="Fulton L."/>
            <person name="Fulton B."/>
            <person name="Courtney L."/>
            <person name="Fronick C."/>
            <person name="Harrison M."/>
            <person name="Strong C."/>
            <person name="Farmer C."/>
            <person name="Delahaunty K."/>
            <person name="Markovic C."/>
            <person name="Hall O."/>
            <person name="Minx P."/>
            <person name="Tomlinson C."/>
            <person name="Mitreva M."/>
            <person name="Nelson J."/>
            <person name="Hou S."/>
            <person name="Wollam A."/>
            <person name="Pepin K.H."/>
            <person name="Johnson M."/>
            <person name="Bhonagiri V."/>
            <person name="Nash W.E."/>
            <person name="Warren W."/>
            <person name="Chinwalla A."/>
            <person name="Mardis E.R."/>
            <person name="Wilson R.K."/>
        </authorList>
    </citation>
    <scope>NUCLEOTIDE SEQUENCE [LARGE SCALE GENOMIC DNA]</scope>
    <source>
        <strain evidence="3">DSM 14600</strain>
    </source>
</reference>
<dbReference type="AlphaFoldDB" id="C4GDM8"/>
<sequence length="655" mass="73985">MLDDYDNARQAGKRRVREAMASGQYPYLTSLEDLVPGALQGGVRNLGLVEIPIKKIVGTMTKGRQNSFASNFMPLLGASTEFAEKWSTLYDSQMEEGIREPILAYEYMWRFYVQEGNKRVSVSAYAGVKDILANVIRIMPFGRPRDEEEAAELRRYQEFVDFYEVCPLYSIEFSHEGDYAKLAEACGQDLEHGWSEEAIKDLKSAYGMFERIFTEHGGDQLDMTAADAMLIYLAIYPIETLANESKAYLDSQVDRIWSEITLAGGQGDVALVETADAEETERGSRKIFSFLQRGDAYTQKRPLSVAFLYEKSKEESSWSYAHELGRLALESEFEGAVKTMAFDDCGDEQKISNAIDQAMEAGCQMVFTTSLAMMPITQRAAIFYPEVRFLNCSVNLVSSEVMTYYTRSYDAKFIMGALAAMTSDNHKIGYRANFPIFGAVADINAFAIGAAMVDPRVKIYLDWSGSRNSSWEELLEREDIRVISGLEMIRPRQASREYGLYCRDENGMVHNLCAPLNNWGKFYERLLRPIVRGTASLKDRQENRSLNFYWGMATGAVELIFSKHIPFYSRKTAERLVDAIMSGYINPFDGEIHSQEGMIKGPKAPRFSSREIISMDWLNDNVIGSIPSLEELTDEARELVAVSGIDTVTEKEDAR</sequence>
<accession>C4GDM8</accession>
<evidence type="ECO:0000256" key="1">
    <source>
        <dbReference type="ARBA" id="ARBA00022729"/>
    </source>
</evidence>
<dbReference type="Pfam" id="PF02608">
    <property type="entry name" value="Bmp"/>
    <property type="match status" value="1"/>
</dbReference>
<dbReference type="EMBL" id="ACIP02000007">
    <property type="protein sequence ID" value="EEP27507.1"/>
    <property type="molecule type" value="Genomic_DNA"/>
</dbReference>
<dbReference type="RefSeq" id="WP_006907178.1">
    <property type="nucleotide sequence ID" value="NZ_GG665867.1"/>
</dbReference>
<dbReference type="Proteomes" id="UP000003494">
    <property type="component" value="Unassembled WGS sequence"/>
</dbReference>
<dbReference type="HOGENOM" id="CLU_418494_0_0_9"/>
<gene>
    <name evidence="3" type="ORF">GCWU000342_02202</name>
</gene>
<proteinExistence type="predicted"/>
<protein>
    <submittedName>
        <fullName evidence="3">Basic membrane protein</fullName>
    </submittedName>
</protein>
<feature type="domain" description="ABC transporter substrate-binding protein PnrA-like" evidence="2">
    <location>
        <begin position="304"/>
        <end position="466"/>
    </location>
</feature>
<dbReference type="STRING" id="626523.GCWU000342_02202"/>
<dbReference type="PANTHER" id="PTHR43208">
    <property type="entry name" value="ABC TRANSPORTER SUBSTRATE-BINDING PROTEIN"/>
    <property type="match status" value="1"/>
</dbReference>
<dbReference type="PANTHER" id="PTHR43208:SF1">
    <property type="entry name" value="ABC TRANSPORTER SUBSTRATE-BINDING PROTEIN"/>
    <property type="match status" value="1"/>
</dbReference>
<dbReference type="Gene3D" id="3.40.50.2300">
    <property type="match status" value="2"/>
</dbReference>
<keyword evidence="4" id="KW-1185">Reference proteome</keyword>
<dbReference type="InterPro" id="IPR052910">
    <property type="entry name" value="ABC-Purine-Binding"/>
</dbReference>
<name>C4GDM8_9FIRM</name>
<dbReference type="eggNOG" id="COG1744">
    <property type="taxonomic scope" value="Bacteria"/>
</dbReference>
<organism evidence="3 4">
    <name type="scientific">Shuttleworthella satelles DSM 14600</name>
    <dbReference type="NCBI Taxonomy" id="626523"/>
    <lineage>
        <taxon>Bacteria</taxon>
        <taxon>Bacillati</taxon>
        <taxon>Bacillota</taxon>
        <taxon>Clostridia</taxon>
        <taxon>Lachnospirales</taxon>
        <taxon>Lachnospiraceae</taxon>
        <taxon>Shuttleworthella</taxon>
    </lineage>
</organism>
<comment type="caution">
    <text evidence="3">The sequence shown here is derived from an EMBL/GenBank/DDBJ whole genome shotgun (WGS) entry which is preliminary data.</text>
</comment>
<evidence type="ECO:0000259" key="2">
    <source>
        <dbReference type="Pfam" id="PF02608"/>
    </source>
</evidence>
<dbReference type="InterPro" id="IPR003760">
    <property type="entry name" value="PnrA-like"/>
</dbReference>